<dbReference type="Proteomes" id="UP000259472">
    <property type="component" value="Segment"/>
</dbReference>
<proteinExistence type="predicted"/>
<gene>
    <name evidence="1" type="primary">89</name>
    <name evidence="1" type="ORF">SEA_AMINAY_89</name>
</gene>
<organism evidence="1 2">
    <name type="scientific">Mycobacterium phage Aminay</name>
    <dbReference type="NCBI Taxonomy" id="2250291"/>
    <lineage>
        <taxon>Viruses</taxon>
        <taxon>Duplodnaviria</taxon>
        <taxon>Heunggongvirae</taxon>
        <taxon>Uroviricota</taxon>
        <taxon>Caudoviricetes</taxon>
        <taxon>Weiservirinae</taxon>
        <taxon>Aminayvirus</taxon>
        <taxon>Aminayvirus aminay</taxon>
    </lineage>
</organism>
<protein>
    <submittedName>
        <fullName evidence="1">Uncharacterized protein</fullName>
    </submittedName>
</protein>
<reference evidence="2" key="1">
    <citation type="submission" date="2018-06" db="EMBL/GenBank/DDBJ databases">
        <authorList>
            <person name="Zhirakovskaya E."/>
        </authorList>
    </citation>
    <scope>NUCLEOTIDE SEQUENCE [LARGE SCALE GENOMIC DNA]</scope>
</reference>
<dbReference type="RefSeq" id="YP_009950239.1">
    <property type="nucleotide sequence ID" value="NC_051588.1"/>
</dbReference>
<evidence type="ECO:0000313" key="1">
    <source>
        <dbReference type="EMBL" id="AXH46925.1"/>
    </source>
</evidence>
<dbReference type="GeneID" id="60321649"/>
<sequence>MPTHTLAALSLMVENERNANMVKLAAGHKDPFRLSPRMIDALRAAAGRWDRTVLADRRTYGALADRGLVDLYSGRGTDRYGGTVYGVLVDVKINQHGRRVVELLDGRK</sequence>
<keyword evidence="2" id="KW-1185">Reference proteome</keyword>
<name>A0A345KV73_9CAUD</name>
<accession>A0A345KV73</accession>
<evidence type="ECO:0000313" key="2">
    <source>
        <dbReference type="Proteomes" id="UP000259472"/>
    </source>
</evidence>
<dbReference type="EMBL" id="MH509442">
    <property type="protein sequence ID" value="AXH46925.1"/>
    <property type="molecule type" value="Genomic_DNA"/>
</dbReference>
<dbReference type="KEGG" id="vg:60321649"/>